<protein>
    <submittedName>
        <fullName evidence="5">Molybdate ABC transporter substrate-binding protein</fullName>
    </submittedName>
</protein>
<dbReference type="Gene3D" id="3.40.190.10">
    <property type="entry name" value="Periplasmic binding protein-like II"/>
    <property type="match status" value="2"/>
</dbReference>
<sequence length="249" mass="25918">MFRTVLLLLAALASPAQAQRAAPTVLAAASMQEAMNDAADAWARAGHARPVLASAASSALARQIEAGAPADLFVSADAEWMDALQRRNLLAPGSRAIVARGRLVVVAPPGTASLNGKRGASLARVLGAGPLAMADPASVPAGRYGQQALTRMGAWDAVAPRVVRAENVRAALALVERGAAPYGIVYATDARASTRVRVVGAFPPNSHAPIVYPLARLARSRNPSAESFRRYLLSSTGQAILARRGFLTR</sequence>
<dbReference type="SUPFAM" id="SSF53850">
    <property type="entry name" value="Periplasmic binding protein-like II"/>
    <property type="match status" value="1"/>
</dbReference>
<feature type="signal peptide" evidence="4">
    <location>
        <begin position="1"/>
        <end position="18"/>
    </location>
</feature>
<dbReference type="Proteomes" id="UP000621447">
    <property type="component" value="Unassembled WGS sequence"/>
</dbReference>
<accession>A0ABX2JD35</accession>
<evidence type="ECO:0000313" key="5">
    <source>
        <dbReference type="EMBL" id="NTS63967.1"/>
    </source>
</evidence>
<dbReference type="NCBIfam" id="TIGR01256">
    <property type="entry name" value="modA"/>
    <property type="match status" value="1"/>
</dbReference>
<proteinExistence type="inferred from homology"/>
<comment type="similarity">
    <text evidence="1">Belongs to the bacterial solute-binding protein ModA family.</text>
</comment>
<evidence type="ECO:0000256" key="1">
    <source>
        <dbReference type="ARBA" id="ARBA00009175"/>
    </source>
</evidence>
<name>A0ABX2JD35_9SPHN</name>
<dbReference type="InterPro" id="IPR005950">
    <property type="entry name" value="ModA"/>
</dbReference>
<dbReference type="PANTHER" id="PTHR30632">
    <property type="entry name" value="MOLYBDATE-BINDING PERIPLASMIC PROTEIN"/>
    <property type="match status" value="1"/>
</dbReference>
<dbReference type="PIRSF" id="PIRSF004846">
    <property type="entry name" value="ModA"/>
    <property type="match status" value="1"/>
</dbReference>
<evidence type="ECO:0000313" key="6">
    <source>
        <dbReference type="Proteomes" id="UP000621447"/>
    </source>
</evidence>
<evidence type="ECO:0000256" key="4">
    <source>
        <dbReference type="SAM" id="SignalP"/>
    </source>
</evidence>
<keyword evidence="3 4" id="KW-0732">Signal</keyword>
<dbReference type="InterPro" id="IPR050682">
    <property type="entry name" value="ModA/WtpA"/>
</dbReference>
<dbReference type="Pfam" id="PF13531">
    <property type="entry name" value="SBP_bac_11"/>
    <property type="match status" value="1"/>
</dbReference>
<evidence type="ECO:0000256" key="3">
    <source>
        <dbReference type="ARBA" id="ARBA00022729"/>
    </source>
</evidence>
<dbReference type="RefSeq" id="WP_174192621.1">
    <property type="nucleotide sequence ID" value="NZ_JABULH010000001.1"/>
</dbReference>
<dbReference type="PANTHER" id="PTHR30632:SF17">
    <property type="entry name" value="MOLYBDATE-BINDING PROTEIN MODA"/>
    <property type="match status" value="1"/>
</dbReference>
<keyword evidence="6" id="KW-1185">Reference proteome</keyword>
<feature type="chain" id="PRO_5047505311" evidence="4">
    <location>
        <begin position="19"/>
        <end position="249"/>
    </location>
</feature>
<comment type="caution">
    <text evidence="5">The sequence shown here is derived from an EMBL/GenBank/DDBJ whole genome shotgun (WGS) entry which is preliminary data.</text>
</comment>
<evidence type="ECO:0000256" key="2">
    <source>
        <dbReference type="ARBA" id="ARBA00022723"/>
    </source>
</evidence>
<gene>
    <name evidence="5" type="primary">modA</name>
    <name evidence="5" type="ORF">HRV97_02165</name>
</gene>
<organism evidence="5 6">
    <name type="scientific">Sphingomonas hominis</name>
    <dbReference type="NCBI Taxonomy" id="2741495"/>
    <lineage>
        <taxon>Bacteria</taxon>
        <taxon>Pseudomonadati</taxon>
        <taxon>Pseudomonadota</taxon>
        <taxon>Alphaproteobacteria</taxon>
        <taxon>Sphingomonadales</taxon>
        <taxon>Sphingomonadaceae</taxon>
        <taxon>Sphingomonas</taxon>
    </lineage>
</organism>
<dbReference type="EMBL" id="JABULH010000001">
    <property type="protein sequence ID" value="NTS63967.1"/>
    <property type="molecule type" value="Genomic_DNA"/>
</dbReference>
<reference evidence="5 6" key="1">
    <citation type="submission" date="2020-06" db="EMBL/GenBank/DDBJ databases">
        <title>Sphingomonas hominis sp. nov., a member of the Sphingomonas, isolated from the hair of a 22-year-old girl.</title>
        <authorList>
            <person name="Zhang D.-F."/>
            <person name="Cui X.-W."/>
        </authorList>
    </citation>
    <scope>NUCLEOTIDE SEQUENCE [LARGE SCALE GENOMIC DNA]</scope>
    <source>
        <strain evidence="5 6">HHU CXW</strain>
    </source>
</reference>
<keyword evidence="2" id="KW-0479">Metal-binding</keyword>